<evidence type="ECO:0000313" key="17">
    <source>
        <dbReference type="Proteomes" id="UP001141806"/>
    </source>
</evidence>
<dbReference type="PANTHER" id="PTHR42647">
    <property type="entry name" value="SBP (S-RIBONUCLEASE BINDING PROTEIN) FAMILY PROTEIN"/>
    <property type="match status" value="1"/>
</dbReference>
<dbReference type="EMBL" id="JAMYWD010000003">
    <property type="protein sequence ID" value="KAJ4976810.1"/>
    <property type="molecule type" value="Genomic_DNA"/>
</dbReference>
<dbReference type="GO" id="GO:0061630">
    <property type="term" value="F:ubiquitin protein ligase activity"/>
    <property type="evidence" value="ECO:0007669"/>
    <property type="project" value="UniProtKB-EC"/>
</dbReference>
<comment type="caution">
    <text evidence="16">The sequence shown here is derived from an EMBL/GenBank/DDBJ whole genome shotgun (WGS) entry which is preliminary data.</text>
</comment>
<keyword evidence="4" id="KW-0479">Metal-binding</keyword>
<dbReference type="GO" id="GO:0006952">
    <property type="term" value="P:defense response"/>
    <property type="evidence" value="ECO:0007669"/>
    <property type="project" value="UniProtKB-KW"/>
</dbReference>
<dbReference type="OrthoDB" id="1711136at2759"/>
<keyword evidence="5 12" id="KW-0863">Zinc-finger</keyword>
<dbReference type="PROSITE" id="PS50089">
    <property type="entry name" value="ZF_RING_2"/>
    <property type="match status" value="1"/>
</dbReference>
<protein>
    <recommendedName>
        <fullName evidence="2">RING-type E3 ubiquitin transferase</fullName>
        <ecNumber evidence="2">2.3.2.27</ecNumber>
    </recommendedName>
</protein>
<dbReference type="GO" id="GO:0008270">
    <property type="term" value="F:zinc ion binding"/>
    <property type="evidence" value="ECO:0007669"/>
    <property type="project" value="UniProtKB-KW"/>
</dbReference>
<comment type="catalytic activity">
    <reaction evidence="1">
        <text>S-ubiquitinyl-[E2 ubiquitin-conjugating enzyme]-L-cysteine + [acceptor protein]-L-lysine = [E2 ubiquitin-conjugating enzyme]-L-cysteine + N(6)-ubiquitinyl-[acceptor protein]-L-lysine.</text>
        <dbReference type="EC" id="2.3.2.27"/>
    </reaction>
</comment>
<dbReference type="Pfam" id="PF13920">
    <property type="entry name" value="zf-C3HC4_3"/>
    <property type="match status" value="1"/>
</dbReference>
<keyword evidence="7" id="KW-0611">Plant defense</keyword>
<organism evidence="16 17">
    <name type="scientific">Protea cynaroides</name>
    <dbReference type="NCBI Taxonomy" id="273540"/>
    <lineage>
        <taxon>Eukaryota</taxon>
        <taxon>Viridiplantae</taxon>
        <taxon>Streptophyta</taxon>
        <taxon>Embryophyta</taxon>
        <taxon>Tracheophyta</taxon>
        <taxon>Spermatophyta</taxon>
        <taxon>Magnoliopsida</taxon>
        <taxon>Proteales</taxon>
        <taxon>Proteaceae</taxon>
        <taxon>Protea</taxon>
    </lineage>
</organism>
<evidence type="ECO:0000256" key="4">
    <source>
        <dbReference type="ARBA" id="ARBA00022723"/>
    </source>
</evidence>
<keyword evidence="6" id="KW-0833">Ubl conjugation pathway</keyword>
<dbReference type="InterPro" id="IPR001841">
    <property type="entry name" value="Znf_RING"/>
</dbReference>
<keyword evidence="13" id="KW-0175">Coiled coil</keyword>
<evidence type="ECO:0000256" key="12">
    <source>
        <dbReference type="PROSITE-ProRule" id="PRU00175"/>
    </source>
</evidence>
<evidence type="ECO:0000256" key="11">
    <source>
        <dbReference type="ARBA" id="ARBA00062563"/>
    </source>
</evidence>
<dbReference type="InterPro" id="IPR013083">
    <property type="entry name" value="Znf_RING/FYVE/PHD"/>
</dbReference>
<evidence type="ECO:0000256" key="13">
    <source>
        <dbReference type="SAM" id="Coils"/>
    </source>
</evidence>
<evidence type="ECO:0000313" key="16">
    <source>
        <dbReference type="EMBL" id="KAJ4976810.1"/>
    </source>
</evidence>
<name>A0A9Q0QYJ8_9MAGN</name>
<feature type="compositionally biased region" description="Polar residues" evidence="14">
    <location>
        <begin position="69"/>
        <end position="86"/>
    </location>
</feature>
<comment type="subunit">
    <text evidence="11">Interacts with the DELLA proteins GAI, RGA, RGL1, RGL2 and RGL3.</text>
</comment>
<dbReference type="Gene3D" id="3.30.40.10">
    <property type="entry name" value="Zinc/RING finger domain, C3HC4 (zinc finger)"/>
    <property type="match status" value="1"/>
</dbReference>
<evidence type="ECO:0000256" key="9">
    <source>
        <dbReference type="ARBA" id="ARBA00055493"/>
    </source>
</evidence>
<evidence type="ECO:0000256" key="5">
    <source>
        <dbReference type="ARBA" id="ARBA00022771"/>
    </source>
</evidence>
<comment type="function">
    <text evidence="9">Probable E3 ubiquitin-protein ligase. Has no effect on the stability of the DELLA proteins.</text>
</comment>
<evidence type="ECO:0000256" key="2">
    <source>
        <dbReference type="ARBA" id="ARBA00012483"/>
    </source>
</evidence>
<dbReference type="CDD" id="cd16649">
    <property type="entry name" value="mRING-HC-C3HC5_CGRF1-like"/>
    <property type="match status" value="1"/>
</dbReference>
<dbReference type="FunFam" id="3.30.40.10:FF:000541">
    <property type="entry name" value="BOI-related E3 ubiquitin-protein ligase 1"/>
    <property type="match status" value="1"/>
</dbReference>
<dbReference type="Proteomes" id="UP001141806">
    <property type="component" value="Unassembled WGS sequence"/>
</dbReference>
<accession>A0A9Q0QYJ8</accession>
<evidence type="ECO:0000256" key="1">
    <source>
        <dbReference type="ARBA" id="ARBA00000900"/>
    </source>
</evidence>
<feature type="coiled-coil region" evidence="13">
    <location>
        <begin position="156"/>
        <end position="190"/>
    </location>
</feature>
<comment type="pathway">
    <text evidence="10">Protein degradation; proteasomal ubiquitin-dependent pathway.</text>
</comment>
<dbReference type="PANTHER" id="PTHR42647:SF12">
    <property type="entry name" value="BOI-RELATED E3 UBIQUITIN-PROTEIN LIGASE 2-RELATED"/>
    <property type="match status" value="1"/>
</dbReference>
<evidence type="ECO:0000256" key="7">
    <source>
        <dbReference type="ARBA" id="ARBA00022821"/>
    </source>
</evidence>
<feature type="compositionally biased region" description="Low complexity" evidence="14">
    <location>
        <begin position="96"/>
        <end position="118"/>
    </location>
</feature>
<evidence type="ECO:0000256" key="8">
    <source>
        <dbReference type="ARBA" id="ARBA00022833"/>
    </source>
</evidence>
<reference evidence="16" key="1">
    <citation type="journal article" date="2023" name="Plant J.">
        <title>The genome of the king protea, Protea cynaroides.</title>
        <authorList>
            <person name="Chang J."/>
            <person name="Duong T.A."/>
            <person name="Schoeman C."/>
            <person name="Ma X."/>
            <person name="Roodt D."/>
            <person name="Barker N."/>
            <person name="Li Z."/>
            <person name="Van de Peer Y."/>
            <person name="Mizrachi E."/>
        </authorList>
    </citation>
    <scope>NUCLEOTIDE SEQUENCE</scope>
    <source>
        <tissue evidence="16">Young leaves</tissue>
    </source>
</reference>
<evidence type="ECO:0000256" key="3">
    <source>
        <dbReference type="ARBA" id="ARBA00022679"/>
    </source>
</evidence>
<evidence type="ECO:0000256" key="10">
    <source>
        <dbReference type="ARBA" id="ARBA00060618"/>
    </source>
</evidence>
<evidence type="ECO:0000256" key="14">
    <source>
        <dbReference type="SAM" id="MobiDB-lite"/>
    </source>
</evidence>
<keyword evidence="17" id="KW-1185">Reference proteome</keyword>
<keyword evidence="3" id="KW-0808">Transferase</keyword>
<dbReference type="GO" id="GO:0043067">
    <property type="term" value="P:regulation of programmed cell death"/>
    <property type="evidence" value="ECO:0007669"/>
    <property type="project" value="UniProtKB-ARBA"/>
</dbReference>
<gene>
    <name evidence="16" type="ORF">NE237_001916</name>
</gene>
<feature type="region of interest" description="Disordered" evidence="14">
    <location>
        <begin position="69"/>
        <end position="118"/>
    </location>
</feature>
<proteinExistence type="predicted"/>
<dbReference type="PIRSF" id="PIRSF036836">
    <property type="entry name" value="RNase_bind_SBP1"/>
    <property type="match status" value="1"/>
</dbReference>
<sequence length="352" mass="38895">MAVEARYLNLFPSQLIGNREMMNVIGNNNTSIYNTQMGFGVVPFSTTTTTPETFLPLYNSVMAPDPVPATTTLKSDSGLTYNNLPMSVSRKRSRDSSMISFPSSSPKENNNNNNNSSICNSVPPLSFLGEDITLQIQQQQLEIDRFVAQHTEKVRIELAERRKRQSRRLIAALEERIAKRLKAKEEEIEKIGKLNWVLEERVKSLFLENQIWRDLAQTNEATANALRSHLEQVLAQAKDECHGGAREDQAAVAAVADEAASCCGSSDFGAEDEEVGSRRLLADGAAGAERNNCGGGRMSGNRWCRNCGKEESCVLFLPCRHLCLCTFCGSTLHTCPICKSDKNASVHVNMSL</sequence>
<dbReference type="EC" id="2.3.2.27" evidence="2"/>
<feature type="domain" description="RING-type" evidence="15">
    <location>
        <begin position="304"/>
        <end position="339"/>
    </location>
</feature>
<keyword evidence="8" id="KW-0862">Zinc</keyword>
<evidence type="ECO:0000256" key="6">
    <source>
        <dbReference type="ARBA" id="ARBA00022786"/>
    </source>
</evidence>
<evidence type="ECO:0000259" key="15">
    <source>
        <dbReference type="PROSITE" id="PS50089"/>
    </source>
</evidence>
<dbReference type="AlphaFoldDB" id="A0A9Q0QYJ8"/>